<dbReference type="SUPFAM" id="SSF64182">
    <property type="entry name" value="DHH phosphoesterases"/>
    <property type="match status" value="1"/>
</dbReference>
<evidence type="ECO:0000256" key="5">
    <source>
        <dbReference type="ARBA" id="ARBA00022839"/>
    </source>
</evidence>
<proteinExistence type="inferred from homology"/>
<keyword evidence="5 9" id="KW-0269">Exonuclease</keyword>
<dbReference type="GO" id="GO:0006310">
    <property type="term" value="P:DNA recombination"/>
    <property type="evidence" value="ECO:0007669"/>
    <property type="project" value="InterPro"/>
</dbReference>
<evidence type="ECO:0000256" key="3">
    <source>
        <dbReference type="ARBA" id="ARBA00022722"/>
    </source>
</evidence>
<dbReference type="InterPro" id="IPR004610">
    <property type="entry name" value="RecJ"/>
</dbReference>
<evidence type="ECO:0000313" key="10">
    <source>
        <dbReference type="Proteomes" id="UP000824130"/>
    </source>
</evidence>
<feature type="domain" description="DHHA1" evidence="7">
    <location>
        <begin position="320"/>
        <end position="415"/>
    </location>
</feature>
<gene>
    <name evidence="9" type="primary">recJ</name>
    <name evidence="9" type="ORF">IAD25_08970</name>
</gene>
<feature type="domain" description="DDH" evidence="6">
    <location>
        <begin position="59"/>
        <end position="208"/>
    </location>
</feature>
<evidence type="ECO:0000256" key="2">
    <source>
        <dbReference type="ARBA" id="ARBA00019841"/>
    </source>
</evidence>
<evidence type="ECO:0000259" key="8">
    <source>
        <dbReference type="Pfam" id="PF17768"/>
    </source>
</evidence>
<accession>A0A9D1N8E4</accession>
<dbReference type="InterPro" id="IPR003156">
    <property type="entry name" value="DHHA1_dom"/>
</dbReference>
<dbReference type="GO" id="GO:0003676">
    <property type="term" value="F:nucleic acid binding"/>
    <property type="evidence" value="ECO:0007669"/>
    <property type="project" value="InterPro"/>
</dbReference>
<evidence type="ECO:0000313" key="9">
    <source>
        <dbReference type="EMBL" id="HIU96815.1"/>
    </source>
</evidence>
<dbReference type="AlphaFoldDB" id="A0A9D1N8E4"/>
<dbReference type="InterPro" id="IPR001667">
    <property type="entry name" value="DDH_dom"/>
</dbReference>
<dbReference type="Pfam" id="PF17768">
    <property type="entry name" value="RecJ_OB"/>
    <property type="match status" value="1"/>
</dbReference>
<reference evidence="9" key="2">
    <citation type="journal article" date="2021" name="PeerJ">
        <title>Extensive microbial diversity within the chicken gut microbiome revealed by metagenomics and culture.</title>
        <authorList>
            <person name="Gilroy R."/>
            <person name="Ravi A."/>
            <person name="Getino M."/>
            <person name="Pursley I."/>
            <person name="Horton D.L."/>
            <person name="Alikhan N.F."/>
            <person name="Baker D."/>
            <person name="Gharbi K."/>
            <person name="Hall N."/>
            <person name="Watson M."/>
            <person name="Adriaenssens E.M."/>
            <person name="Foster-Nyarko E."/>
            <person name="Jarju S."/>
            <person name="Secka A."/>
            <person name="Antonio M."/>
            <person name="Oren A."/>
            <person name="Chaudhuri R.R."/>
            <person name="La Ragione R."/>
            <person name="Hildebrand F."/>
            <person name="Pallen M.J."/>
        </authorList>
    </citation>
    <scope>NUCLEOTIDE SEQUENCE</scope>
    <source>
        <strain evidence="9">ChiSjej4B22-8349</strain>
    </source>
</reference>
<dbReference type="GO" id="GO:0006281">
    <property type="term" value="P:DNA repair"/>
    <property type="evidence" value="ECO:0007669"/>
    <property type="project" value="InterPro"/>
</dbReference>
<evidence type="ECO:0000256" key="4">
    <source>
        <dbReference type="ARBA" id="ARBA00022801"/>
    </source>
</evidence>
<sequence>MKTAREITERILRERGIVSQEDISEFLSDRPQRTYDPFLLLNMEAGVDLLLSEAEAGHRICIYGDYDADGVTSICVLSRILSMLTDNFTYYIPSRFDEGYGLNMDAIAEIRRAGTDLLVTVDCGSVSYDEVEYAKALGMKVIVTDHHNVEDVKADCILINPKQPGCGYPFKELAGCGVAFKMVQAICRRKGFPKSVINDVLDMTAIGTVGDIVSLIDENRTIVKYGLDRINKGRRKSLKMLTEAISLKTVTSESIAFGIAPHINAAGRMASAREAAELFLSDDSCLMEERVKRLVALNSKRKKAQEEAYSRCMEMVTGDERFIVLRTEDIHEGIAGIVAGKIKDTENRPVIIVTPSGEGCLKGTGRSIENVDIFVLLKKHDELFLRFGGHRSACGFLMKEENLPQLRRVLDEEIRSLEEADPYFMERDISWEAELAPAEVTVELARELERLQPFGKDNPRPLFMMDGVILQHVRFMGEGETHAAFKAVDADGRMAECILFRKAQEEKEALTSGRSVDLVGTVSLKEWMGRESAQFIVEEIM</sequence>
<dbReference type="InterPro" id="IPR051673">
    <property type="entry name" value="SSDNA_exonuclease_RecJ"/>
</dbReference>
<organism evidence="9 10">
    <name type="scientific">Candidatus Allocopromorpha excrementipullorum</name>
    <dbReference type="NCBI Taxonomy" id="2840743"/>
    <lineage>
        <taxon>Bacteria</taxon>
        <taxon>Bacillati</taxon>
        <taxon>Bacillota</taxon>
        <taxon>Clostridia</taxon>
        <taxon>Eubacteriales</taxon>
        <taxon>Eubacteriaceae</taxon>
        <taxon>Eubacteriaceae incertae sedis</taxon>
        <taxon>Candidatus Allocopromorpha</taxon>
    </lineage>
</organism>
<dbReference type="PANTHER" id="PTHR30255">
    <property type="entry name" value="SINGLE-STRANDED-DNA-SPECIFIC EXONUCLEASE RECJ"/>
    <property type="match status" value="1"/>
</dbReference>
<protein>
    <recommendedName>
        <fullName evidence="2">Single-stranded-DNA-specific exonuclease RecJ</fullName>
    </recommendedName>
</protein>
<dbReference type="GO" id="GO:0008409">
    <property type="term" value="F:5'-3' exonuclease activity"/>
    <property type="evidence" value="ECO:0007669"/>
    <property type="project" value="InterPro"/>
</dbReference>
<evidence type="ECO:0000259" key="6">
    <source>
        <dbReference type="Pfam" id="PF01368"/>
    </source>
</evidence>
<dbReference type="Gene3D" id="3.90.1640.30">
    <property type="match status" value="1"/>
</dbReference>
<dbReference type="Proteomes" id="UP000824130">
    <property type="component" value="Unassembled WGS sequence"/>
</dbReference>
<keyword evidence="4" id="KW-0378">Hydrolase</keyword>
<comment type="similarity">
    <text evidence="1">Belongs to the RecJ family.</text>
</comment>
<dbReference type="NCBIfam" id="TIGR00644">
    <property type="entry name" value="recJ"/>
    <property type="match status" value="1"/>
</dbReference>
<dbReference type="Gene3D" id="3.10.310.30">
    <property type="match status" value="1"/>
</dbReference>
<evidence type="ECO:0000259" key="7">
    <source>
        <dbReference type="Pfam" id="PF02272"/>
    </source>
</evidence>
<keyword evidence="3" id="KW-0540">Nuclease</keyword>
<evidence type="ECO:0000256" key="1">
    <source>
        <dbReference type="ARBA" id="ARBA00005915"/>
    </source>
</evidence>
<dbReference type="InterPro" id="IPR038763">
    <property type="entry name" value="DHH_sf"/>
</dbReference>
<dbReference type="PANTHER" id="PTHR30255:SF2">
    <property type="entry name" value="SINGLE-STRANDED-DNA-SPECIFIC EXONUCLEASE RECJ"/>
    <property type="match status" value="1"/>
</dbReference>
<dbReference type="Pfam" id="PF01368">
    <property type="entry name" value="DHH"/>
    <property type="match status" value="1"/>
</dbReference>
<dbReference type="InterPro" id="IPR041122">
    <property type="entry name" value="RecJ_OB"/>
</dbReference>
<dbReference type="EMBL" id="DVOB01000191">
    <property type="protein sequence ID" value="HIU96815.1"/>
    <property type="molecule type" value="Genomic_DNA"/>
</dbReference>
<feature type="domain" description="RecJ OB" evidence="8">
    <location>
        <begin position="432"/>
        <end position="538"/>
    </location>
</feature>
<name>A0A9D1N8E4_9FIRM</name>
<reference evidence="9" key="1">
    <citation type="submission" date="2020-10" db="EMBL/GenBank/DDBJ databases">
        <authorList>
            <person name="Gilroy R."/>
        </authorList>
    </citation>
    <scope>NUCLEOTIDE SEQUENCE</scope>
    <source>
        <strain evidence="9">ChiSjej4B22-8349</strain>
    </source>
</reference>
<comment type="caution">
    <text evidence="9">The sequence shown here is derived from an EMBL/GenBank/DDBJ whole genome shotgun (WGS) entry which is preliminary data.</text>
</comment>
<dbReference type="Pfam" id="PF02272">
    <property type="entry name" value="DHHA1"/>
    <property type="match status" value="1"/>
</dbReference>